<comment type="caution">
    <text evidence="1">The sequence shown here is derived from an EMBL/GenBank/DDBJ whole genome shotgun (WGS) entry which is preliminary data.</text>
</comment>
<dbReference type="Proteomes" id="UP000661691">
    <property type="component" value="Unassembled WGS sequence"/>
</dbReference>
<dbReference type="EMBL" id="JACXAH010000010">
    <property type="protein sequence ID" value="MBD1372395.1"/>
    <property type="molecule type" value="Genomic_DNA"/>
</dbReference>
<proteinExistence type="predicted"/>
<gene>
    <name evidence="1" type="ORF">IC620_08495</name>
</gene>
<evidence type="ECO:0000313" key="1">
    <source>
        <dbReference type="EMBL" id="MBD1372395.1"/>
    </source>
</evidence>
<evidence type="ECO:0000313" key="2">
    <source>
        <dbReference type="Proteomes" id="UP000661691"/>
    </source>
</evidence>
<reference evidence="1" key="1">
    <citation type="submission" date="2020-09" db="EMBL/GenBank/DDBJ databases">
        <title>A novel bacterium of genus Hazenella, isolated from South China Sea.</title>
        <authorList>
            <person name="Huang H."/>
            <person name="Mo K."/>
            <person name="Hu Y."/>
        </authorList>
    </citation>
    <scope>NUCLEOTIDE SEQUENCE</scope>
    <source>
        <strain evidence="1">IB182357</strain>
    </source>
</reference>
<organism evidence="1 2">
    <name type="scientific">Polycladospora coralii</name>
    <dbReference type="NCBI Taxonomy" id="2771432"/>
    <lineage>
        <taxon>Bacteria</taxon>
        <taxon>Bacillati</taxon>
        <taxon>Bacillota</taxon>
        <taxon>Bacilli</taxon>
        <taxon>Bacillales</taxon>
        <taxon>Thermoactinomycetaceae</taxon>
        <taxon>Polycladospora</taxon>
    </lineage>
</organism>
<accession>A0A926NBP1</accession>
<name>A0A926NBP1_9BACL</name>
<dbReference type="RefSeq" id="WP_191140679.1">
    <property type="nucleotide sequence ID" value="NZ_JACXAG020000007.1"/>
</dbReference>
<dbReference type="AlphaFoldDB" id="A0A926NBP1"/>
<keyword evidence="2" id="KW-1185">Reference proteome</keyword>
<sequence>MSEKSLESFQTQVSDLLIRHRSFLDVTSKFQESNARVNRALMKSVTDCGCIKVDAKKQNYPDNSKVSEWSAQLSTHLDGKLCDHCHDVISAEIGKNIFYLTSVCNLLDLKLADVLEKESDRLFTLGVYHLR</sequence>
<protein>
    <submittedName>
        <fullName evidence="1">DUF1573 domain-containing protein</fullName>
    </submittedName>
</protein>